<dbReference type="EMBL" id="NKHG01000060">
    <property type="protein sequence ID" value="PCK21379.1"/>
    <property type="molecule type" value="Genomic_DNA"/>
</dbReference>
<evidence type="ECO:0000313" key="3">
    <source>
        <dbReference type="EMBL" id="PCK21379.1"/>
    </source>
</evidence>
<dbReference type="AlphaFoldDB" id="A0A2A5IWM1"/>
<dbReference type="Proteomes" id="UP000228754">
    <property type="component" value="Unassembled WGS sequence"/>
</dbReference>
<dbReference type="CDD" id="cd06259">
    <property type="entry name" value="YdcF-like"/>
    <property type="match status" value="1"/>
</dbReference>
<feature type="transmembrane region" description="Helical" evidence="1">
    <location>
        <begin position="102"/>
        <end position="121"/>
    </location>
</feature>
<accession>A0A2A5IWM1</accession>
<sequence length="347" mass="39869">MDIWLILFLWFLFIISVIGLILSILYDRRNMINGFLVITSIGLFPFSLISLLGKVPIIPILGVLLLVIVMVFYFSFLWWFIPLLLYNGIKIRKLEGKKFTNSLTLIVLFSLILYIICIQILNNFQYIREIGFISIGITIVYAYFIVHITVFINTYLLQKLPIIERPDFIIVLGSGLINDKVPPLLASRIDKAIEIRNKYENNESIKIIFSGGQGEDESLPEGKAMANYAKQKGLNDNVIIEETRSKTTEENILYSKDIMSRLSKNYKAVLVSNNFHILRASLIAKEMGLKIYGYGSKTKLYFWINAFIREYVAILSMKKRQHSLIIGIVMFLTILAILISVIARVIY</sequence>
<dbReference type="OrthoDB" id="9782395at2"/>
<dbReference type="InterPro" id="IPR014729">
    <property type="entry name" value="Rossmann-like_a/b/a_fold"/>
</dbReference>
<keyword evidence="1" id="KW-0812">Transmembrane</keyword>
<dbReference type="PANTHER" id="PTHR30336">
    <property type="entry name" value="INNER MEMBRANE PROTEIN, PROBABLE PERMEASE"/>
    <property type="match status" value="1"/>
</dbReference>
<dbReference type="GO" id="GO:0000270">
    <property type="term" value="P:peptidoglycan metabolic process"/>
    <property type="evidence" value="ECO:0007669"/>
    <property type="project" value="TreeGrafter"/>
</dbReference>
<name>A0A2A5IWM1_BACPU</name>
<feature type="transmembrane region" description="Helical" evidence="1">
    <location>
        <begin position="324"/>
        <end position="346"/>
    </location>
</feature>
<feature type="transmembrane region" description="Helical" evidence="1">
    <location>
        <begin position="133"/>
        <end position="156"/>
    </location>
</feature>
<feature type="transmembrane region" description="Helical" evidence="1">
    <location>
        <begin position="57"/>
        <end position="81"/>
    </location>
</feature>
<dbReference type="Gene3D" id="3.40.50.620">
    <property type="entry name" value="HUPs"/>
    <property type="match status" value="1"/>
</dbReference>
<protein>
    <recommendedName>
        <fullName evidence="2">DUF218 domain-containing protein</fullName>
    </recommendedName>
</protein>
<feature type="domain" description="DUF218" evidence="2">
    <location>
        <begin position="167"/>
        <end position="312"/>
    </location>
</feature>
<dbReference type="InterPro" id="IPR051599">
    <property type="entry name" value="Cell_Envelope_Assoc"/>
</dbReference>
<dbReference type="GO" id="GO:0005886">
    <property type="term" value="C:plasma membrane"/>
    <property type="evidence" value="ECO:0007669"/>
    <property type="project" value="TreeGrafter"/>
</dbReference>
<evidence type="ECO:0000256" key="1">
    <source>
        <dbReference type="SAM" id="Phobius"/>
    </source>
</evidence>
<keyword evidence="1" id="KW-0472">Membrane</keyword>
<reference evidence="3 4" key="1">
    <citation type="submission" date="2017-06" db="EMBL/GenBank/DDBJ databases">
        <title>Draft Genome Sequence of Bacillus sp Strain 36R Isolated from saline sediment at Atanasia, Sonora, Mexico.</title>
        <authorList>
            <person name="Sanchez Diaz R."/>
            <person name="Quiroz Macias M.E."/>
            <person name="Ibarra Gamez J.C."/>
            <person name="Enciso Ibarra J."/>
            <person name="Gomez Gil B."/>
            <person name="Galaviz Silva L."/>
        </authorList>
    </citation>
    <scope>NUCLEOTIDE SEQUENCE [LARGE SCALE GENOMIC DNA]</scope>
    <source>
        <strain evidence="3 4">36R_ATNSAL</strain>
    </source>
</reference>
<dbReference type="GO" id="GO:0043164">
    <property type="term" value="P:Gram-negative-bacterium-type cell wall biogenesis"/>
    <property type="evidence" value="ECO:0007669"/>
    <property type="project" value="TreeGrafter"/>
</dbReference>
<dbReference type="InterPro" id="IPR003848">
    <property type="entry name" value="DUF218"/>
</dbReference>
<feature type="transmembrane region" description="Helical" evidence="1">
    <location>
        <begin position="6"/>
        <end position="25"/>
    </location>
</feature>
<dbReference type="Pfam" id="PF02698">
    <property type="entry name" value="DUF218"/>
    <property type="match status" value="1"/>
</dbReference>
<evidence type="ECO:0000259" key="2">
    <source>
        <dbReference type="Pfam" id="PF02698"/>
    </source>
</evidence>
<dbReference type="PANTHER" id="PTHR30336:SF18">
    <property type="entry name" value="MEMBRANE PROTEIN"/>
    <property type="match status" value="1"/>
</dbReference>
<keyword evidence="1" id="KW-1133">Transmembrane helix</keyword>
<comment type="caution">
    <text evidence="3">The sequence shown here is derived from an EMBL/GenBank/DDBJ whole genome shotgun (WGS) entry which is preliminary data.</text>
</comment>
<evidence type="ECO:0000313" key="4">
    <source>
        <dbReference type="Proteomes" id="UP000228754"/>
    </source>
</evidence>
<proteinExistence type="predicted"/>
<gene>
    <name evidence="3" type="ORF">CEY02_08370</name>
</gene>
<organism evidence="3 4">
    <name type="scientific">Bacillus pumilus</name>
    <name type="common">Bacillus mesentericus</name>
    <dbReference type="NCBI Taxonomy" id="1408"/>
    <lineage>
        <taxon>Bacteria</taxon>
        <taxon>Bacillati</taxon>
        <taxon>Bacillota</taxon>
        <taxon>Bacilli</taxon>
        <taxon>Bacillales</taxon>
        <taxon>Bacillaceae</taxon>
        <taxon>Bacillus</taxon>
    </lineage>
</organism>
<feature type="transmembrane region" description="Helical" evidence="1">
    <location>
        <begin position="32"/>
        <end position="51"/>
    </location>
</feature>